<dbReference type="AlphaFoldDB" id="A0A5J6WCT9"/>
<accession>A0A5J6WCT9</accession>
<protein>
    <submittedName>
        <fullName evidence="1">Uncharacterized protein</fullName>
    </submittedName>
</protein>
<dbReference type="OrthoDB" id="350374at2"/>
<reference evidence="1 2" key="2">
    <citation type="journal article" date="2020" name="Int. J. Syst. Evol. Microbiol.">
        <title>Borrelia maritima sp. nov., a novel species of the Borrelia burgdorferi sensu lato complex, occupying a basal position to North American species.</title>
        <authorList>
            <person name="Margos G."/>
            <person name="Fedorova N."/>
            <person name="Becker N.S."/>
            <person name="Kleinjan J.E."/>
            <person name="Marosevic D."/>
            <person name="Krebs S."/>
            <person name="Hui L."/>
            <person name="Fingerle V."/>
            <person name="Lane R.S."/>
        </authorList>
    </citation>
    <scope>NUCLEOTIDE SEQUENCE [LARGE SCALE GENOMIC DNA]</scope>
    <source>
        <strain evidence="1 2">CA690</strain>
    </source>
</reference>
<gene>
    <name evidence="1" type="ORF">DB723_04000</name>
</gene>
<keyword evidence="2" id="KW-1185">Reference proteome</keyword>
<evidence type="ECO:0000313" key="1">
    <source>
        <dbReference type="EMBL" id="QFI14881.1"/>
    </source>
</evidence>
<dbReference type="RefSeq" id="WP_151552776.1">
    <property type="nucleotide sequence ID" value="NZ_CP044535.1"/>
</dbReference>
<dbReference type="EMBL" id="CP044535">
    <property type="protein sequence ID" value="QFI14881.1"/>
    <property type="molecule type" value="Genomic_DNA"/>
</dbReference>
<dbReference type="Proteomes" id="UP000326393">
    <property type="component" value="Chromosome"/>
</dbReference>
<reference evidence="2" key="1">
    <citation type="submission" date="2019-10" db="EMBL/GenBank/DDBJ databases">
        <title>Borrelia maritima sp. nov., a novel species of the Borrelia burgdorferi sensu lato complex, occupies a basal position to North American species.</title>
        <authorList>
            <person name="Margos G."/>
            <person name="Fedorova N."/>
            <person name="Becker N.S."/>
            <person name="Kleinjan J.E."/>
            <person name="Marosevic D."/>
            <person name="Krebs S."/>
            <person name="Hui L."/>
            <person name="Fingerle V."/>
            <person name="Lane R.S."/>
        </authorList>
    </citation>
    <scope>NUCLEOTIDE SEQUENCE [LARGE SCALE GENOMIC DNA]</scope>
    <source>
        <strain evidence="2">CA690</strain>
    </source>
</reference>
<proteinExistence type="predicted"/>
<organism evidence="1 2">
    <name type="scientific">Borrelia maritima</name>
    <dbReference type="NCBI Taxonomy" id="2761123"/>
    <lineage>
        <taxon>Bacteria</taxon>
        <taxon>Pseudomonadati</taxon>
        <taxon>Spirochaetota</taxon>
        <taxon>Spirochaetia</taxon>
        <taxon>Spirochaetales</taxon>
        <taxon>Borreliaceae</taxon>
        <taxon>Borrelia</taxon>
    </lineage>
</organism>
<dbReference type="KEGG" id="bmat:DB723_04000"/>
<sequence>MIHYQWNYFLKNVTFQISLILLFLVAVSKINASSKFYYAEQWYVIFHAQMKKNPKNYKKNIFFLQKALKYPFGNPKYSLTKIETKKQWIKYKLLFKMHVNLLLVKQNLYLGDLFDTRNLYFFKTSEKNEIILNLEKSKKLYKMAINYYNEALKYHKKLENYKYVKLEKDGITSWENEYHKISLKELDYYDIIKKELLRIEKTKVFFEQKPNYY</sequence>
<name>A0A5J6WCT9_9SPIR</name>
<evidence type="ECO:0000313" key="2">
    <source>
        <dbReference type="Proteomes" id="UP000326393"/>
    </source>
</evidence>